<dbReference type="EMBL" id="AKBN01000214">
    <property type="protein sequence ID" value="KFA03303.1"/>
    <property type="molecule type" value="Genomic_DNA"/>
</dbReference>
<proteinExistence type="predicted"/>
<protein>
    <submittedName>
        <fullName evidence="1">Uncharacterized protein</fullName>
    </submittedName>
</protein>
<dbReference type="AlphaFoldDB" id="A0A836P5N2"/>
<sequence>MQSVGSSNGAAAPSRGADVERPATLFVLLHNAALDCTAQQSHRARYTRIGCASAHRRTRHRPAR</sequence>
<comment type="caution">
    <text evidence="1">The sequence shown here is derived from an EMBL/GenBank/DDBJ whole genome shotgun (WGS) entry which is preliminary data.</text>
</comment>
<reference evidence="1" key="1">
    <citation type="submission" date="2012-05" db="EMBL/GenBank/DDBJ databases">
        <authorList>
            <person name="Studholme D.J."/>
            <person name="Wasukira A."/>
            <person name="Grant M."/>
        </authorList>
    </citation>
    <scope>NUCLEOTIDE SEQUENCE [LARGE SCALE GENOMIC DNA]</scope>
    <source>
        <strain evidence="1">NCPPB 890</strain>
    </source>
</reference>
<organism evidence="1">
    <name type="scientific">Xanthomonas vasicola pv. vasculorum NCPPB 890</name>
    <dbReference type="NCBI Taxonomy" id="1184265"/>
    <lineage>
        <taxon>Bacteria</taxon>
        <taxon>Pseudomonadati</taxon>
        <taxon>Pseudomonadota</taxon>
        <taxon>Gammaproteobacteria</taxon>
        <taxon>Lysobacterales</taxon>
        <taxon>Lysobacteraceae</taxon>
        <taxon>Xanthomonas</taxon>
    </lineage>
</organism>
<name>A0A836P5N2_XANVA</name>
<evidence type="ECO:0000313" key="1">
    <source>
        <dbReference type="EMBL" id="KFA03303.1"/>
    </source>
</evidence>
<accession>A0A836P5N2</accession>
<gene>
    <name evidence="1" type="ORF">A11K_0104340</name>
</gene>